<reference evidence="2" key="1">
    <citation type="submission" date="2022-10" db="EMBL/GenBank/DDBJ databases">
        <title>Tapping the CABI collections for fungal endophytes: first genome assemblies for Collariella, Neodidymelliopsis, Ascochyta clinopodiicola, Didymella pomorum, Didymosphaeria variabile, Neocosmospora piperis and Neocucurbitaria cava.</title>
        <authorList>
            <person name="Hill R."/>
        </authorList>
    </citation>
    <scope>NUCLEOTIDE SEQUENCE</scope>
    <source>
        <strain evidence="2">IMI 356814</strain>
    </source>
</reference>
<dbReference type="EMBL" id="JAPEUY010000022">
    <property type="protein sequence ID" value="KAJ4362050.1"/>
    <property type="molecule type" value="Genomic_DNA"/>
</dbReference>
<gene>
    <name evidence="2" type="ORF">N0V83_010992</name>
</gene>
<evidence type="ECO:0000256" key="1">
    <source>
        <dbReference type="SAM" id="MobiDB-lite"/>
    </source>
</evidence>
<name>A0A9W8XZE6_9PLEO</name>
<protein>
    <submittedName>
        <fullName evidence="2">Uncharacterized protein</fullName>
    </submittedName>
</protein>
<evidence type="ECO:0000313" key="2">
    <source>
        <dbReference type="EMBL" id="KAJ4362050.1"/>
    </source>
</evidence>
<dbReference type="Proteomes" id="UP001140560">
    <property type="component" value="Unassembled WGS sequence"/>
</dbReference>
<dbReference type="AlphaFoldDB" id="A0A9W8XZE6"/>
<feature type="region of interest" description="Disordered" evidence="1">
    <location>
        <begin position="177"/>
        <end position="200"/>
    </location>
</feature>
<keyword evidence="3" id="KW-1185">Reference proteome</keyword>
<accession>A0A9W8XZE6</accession>
<sequence length="200" mass="22679">MSEGKMETSPPPSKFNPEKFEPYKSPFTIYKVKYPINSNTTERTGYTIDKYWHDVCQDFGWPTESNQFETVDQLSRAKSLVVAEYGKYGGSLVRKHPKDEITKDEIKFWWTGREGKIDNNTTPGDPNSTEVATSTTTIGSINENLARMAKILYEVGAVDERLQILDVFSQTVKKLHKAMSKKENSDDSSEKESESGEMAL</sequence>
<organism evidence="2 3">
    <name type="scientific">Neocucurbitaria cava</name>
    <dbReference type="NCBI Taxonomy" id="798079"/>
    <lineage>
        <taxon>Eukaryota</taxon>
        <taxon>Fungi</taxon>
        <taxon>Dikarya</taxon>
        <taxon>Ascomycota</taxon>
        <taxon>Pezizomycotina</taxon>
        <taxon>Dothideomycetes</taxon>
        <taxon>Pleosporomycetidae</taxon>
        <taxon>Pleosporales</taxon>
        <taxon>Pleosporineae</taxon>
        <taxon>Cucurbitariaceae</taxon>
        <taxon>Neocucurbitaria</taxon>
    </lineage>
</organism>
<feature type="compositionally biased region" description="Basic and acidic residues" evidence="1">
    <location>
        <begin position="180"/>
        <end position="194"/>
    </location>
</feature>
<feature type="region of interest" description="Disordered" evidence="1">
    <location>
        <begin position="1"/>
        <end position="21"/>
    </location>
</feature>
<evidence type="ECO:0000313" key="3">
    <source>
        <dbReference type="Proteomes" id="UP001140560"/>
    </source>
</evidence>
<comment type="caution">
    <text evidence="2">The sequence shown here is derived from an EMBL/GenBank/DDBJ whole genome shotgun (WGS) entry which is preliminary data.</text>
</comment>
<proteinExistence type="predicted"/>